<sequence>MLKYFGMILTVLVFVLGNSCRKDFQYQNSAGNLQFSKDTVYLDTVFTNIGSSTYSFKVYNTSNTDIQIPSVRLGEGQESKYRLNVNGKAGKEFNNVPILAKDSMFVFVETTFDIAPTNESTFLYTDDILFDSGSLEQKVPLVTLVKDAVFLYPNTLANGTKETLPIGLDDNGNEIRVEGFVLEDNQLNFTNERPYVIYGYAAVTGGKTLTIEAGTRVHFHKDSGILVAQESSLKINGTLSMDKEVLENEVIFEGDRLEPEFSNVPGQWGIIWLARGSIANEINHLTIKNATVGILAEGNDTAVAPTLTIKNTQIYNSSNTNLWGRTATIVGENLVLGNAGVNALHCNLGGDYSFKHCTIANYWNEGFRTTAALQIDNFLNMDSSGSSGADLVQAGFTNCIIDGNTDIELFLNGNNSNTFNYGFTSCLIKFQDSSNLFANNPFYDFQNTTIYQSVVRNATIAFINTSKQDFRLLDTSAAIDLADPNIASEIPFDILGQDRTVSPDIGAYEYEGEN</sequence>
<organism evidence="1 2">
    <name type="scientific">Costertonia aggregata</name>
    <dbReference type="NCBI Taxonomy" id="343403"/>
    <lineage>
        <taxon>Bacteria</taxon>
        <taxon>Pseudomonadati</taxon>
        <taxon>Bacteroidota</taxon>
        <taxon>Flavobacteriia</taxon>
        <taxon>Flavobacteriales</taxon>
        <taxon>Flavobacteriaceae</taxon>
        <taxon>Costertonia</taxon>
    </lineage>
</organism>
<name>A0A7H9AK22_9FLAO</name>
<dbReference type="EMBL" id="CP058595">
    <property type="protein sequence ID" value="QLG43817.1"/>
    <property type="molecule type" value="Genomic_DNA"/>
</dbReference>
<accession>A0A7H9AK22</accession>
<keyword evidence="2" id="KW-1185">Reference proteome</keyword>
<evidence type="ECO:0000313" key="2">
    <source>
        <dbReference type="Proteomes" id="UP000509302"/>
    </source>
</evidence>
<evidence type="ECO:0008006" key="3">
    <source>
        <dbReference type="Google" id="ProtNLM"/>
    </source>
</evidence>
<evidence type="ECO:0000313" key="1">
    <source>
        <dbReference type="EMBL" id="QLG43817.1"/>
    </source>
</evidence>
<dbReference type="InterPro" id="IPR059226">
    <property type="entry name" value="Choice_anch_Q_dom"/>
</dbReference>
<protein>
    <recommendedName>
        <fullName evidence="3">Right-handed parallel beta-helix repeat-containing protein</fullName>
    </recommendedName>
</protein>
<dbReference type="SUPFAM" id="SSF51126">
    <property type="entry name" value="Pectin lyase-like"/>
    <property type="match status" value="1"/>
</dbReference>
<proteinExistence type="predicted"/>
<gene>
    <name evidence="1" type="ORF">HYG79_00110</name>
</gene>
<reference evidence="1 2" key="1">
    <citation type="journal article" date="2006" name="Int. J. Syst. Evol. Microbiol.">
        <title>Costertonia aggregata gen. nov., sp. nov., a mesophilic marine bacterium of the family Flavobacteriaceae, isolated from a mature biofilm.</title>
        <authorList>
            <person name="Kwon K.K."/>
            <person name="Lee Y.K."/>
            <person name="Lee H.K."/>
        </authorList>
    </citation>
    <scope>NUCLEOTIDE SEQUENCE [LARGE SCALE GENOMIC DNA]</scope>
    <source>
        <strain evidence="1 2">KCCM 42265</strain>
    </source>
</reference>
<dbReference type="Proteomes" id="UP000509302">
    <property type="component" value="Chromosome"/>
</dbReference>
<dbReference type="NCBIfam" id="NF041518">
    <property type="entry name" value="choice_anch_Q"/>
    <property type="match status" value="1"/>
</dbReference>
<dbReference type="KEGG" id="cagg:HYG79_00110"/>
<dbReference type="AlphaFoldDB" id="A0A7H9AK22"/>
<dbReference type="RefSeq" id="WP_179240154.1">
    <property type="nucleotide sequence ID" value="NZ_CP058595.1"/>
</dbReference>
<dbReference type="InterPro" id="IPR011050">
    <property type="entry name" value="Pectin_lyase_fold/virulence"/>
</dbReference>